<accession>A0A4Z2FRB7</accession>
<gene>
    <name evidence="2" type="ORF">EYF80_046023</name>
</gene>
<reference evidence="2 3" key="1">
    <citation type="submission" date="2019-03" db="EMBL/GenBank/DDBJ databases">
        <title>First draft genome of Liparis tanakae, snailfish: a comprehensive survey of snailfish specific genes.</title>
        <authorList>
            <person name="Kim W."/>
            <person name="Song I."/>
            <person name="Jeong J.-H."/>
            <person name="Kim D."/>
            <person name="Kim S."/>
            <person name="Ryu S."/>
            <person name="Song J.Y."/>
            <person name="Lee S.K."/>
        </authorList>
    </citation>
    <scope>NUCLEOTIDE SEQUENCE [LARGE SCALE GENOMIC DNA]</scope>
    <source>
        <tissue evidence="2">Muscle</tissue>
    </source>
</reference>
<dbReference type="AlphaFoldDB" id="A0A4Z2FRB7"/>
<comment type="caution">
    <text evidence="2">The sequence shown here is derived from an EMBL/GenBank/DDBJ whole genome shotgun (WGS) entry which is preliminary data.</text>
</comment>
<feature type="compositionally biased region" description="Basic and acidic residues" evidence="1">
    <location>
        <begin position="60"/>
        <end position="82"/>
    </location>
</feature>
<dbReference type="Proteomes" id="UP000314294">
    <property type="component" value="Unassembled WGS sequence"/>
</dbReference>
<evidence type="ECO:0000313" key="3">
    <source>
        <dbReference type="Proteomes" id="UP000314294"/>
    </source>
</evidence>
<dbReference type="EMBL" id="SRLO01000945">
    <property type="protein sequence ID" value="TNN43786.1"/>
    <property type="molecule type" value="Genomic_DNA"/>
</dbReference>
<proteinExistence type="predicted"/>
<evidence type="ECO:0000313" key="2">
    <source>
        <dbReference type="EMBL" id="TNN43786.1"/>
    </source>
</evidence>
<keyword evidence="3" id="KW-1185">Reference proteome</keyword>
<evidence type="ECO:0000256" key="1">
    <source>
        <dbReference type="SAM" id="MobiDB-lite"/>
    </source>
</evidence>
<organism evidence="2 3">
    <name type="scientific">Liparis tanakae</name>
    <name type="common">Tanaka's snailfish</name>
    <dbReference type="NCBI Taxonomy" id="230148"/>
    <lineage>
        <taxon>Eukaryota</taxon>
        <taxon>Metazoa</taxon>
        <taxon>Chordata</taxon>
        <taxon>Craniata</taxon>
        <taxon>Vertebrata</taxon>
        <taxon>Euteleostomi</taxon>
        <taxon>Actinopterygii</taxon>
        <taxon>Neopterygii</taxon>
        <taxon>Teleostei</taxon>
        <taxon>Neoteleostei</taxon>
        <taxon>Acanthomorphata</taxon>
        <taxon>Eupercaria</taxon>
        <taxon>Perciformes</taxon>
        <taxon>Cottioidei</taxon>
        <taxon>Cottales</taxon>
        <taxon>Liparidae</taxon>
        <taxon>Liparis</taxon>
    </lineage>
</organism>
<sequence>MPRADMPVYASVDAAGHRLLACSSHGSRPGLDVVWTGCPDQPALVLWALPPVQSSADGPGLEREKRERREGEEREKRGRREGEEREWVYGRHYMVDVSFHDILLGFVLGFYGSGSGVGRSRSVHQLLLQFLKPLQSASPPLAARLWTQGRLCRCPDYSKQEMPRSRCNFSVSAGVFTSSIIEVHAVLRDH</sequence>
<protein>
    <submittedName>
        <fullName evidence="2">Uncharacterized protein</fullName>
    </submittedName>
</protein>
<name>A0A4Z2FRB7_9TELE</name>
<feature type="region of interest" description="Disordered" evidence="1">
    <location>
        <begin position="55"/>
        <end position="82"/>
    </location>
</feature>